<feature type="compositionally biased region" description="Polar residues" evidence="1">
    <location>
        <begin position="374"/>
        <end position="387"/>
    </location>
</feature>
<dbReference type="AlphaFoldDB" id="A0A6A4IAJ0"/>
<keyword evidence="3" id="KW-1185">Reference proteome</keyword>
<proteinExistence type="predicted"/>
<evidence type="ECO:0000313" key="2">
    <source>
        <dbReference type="EMBL" id="KAE9407040.1"/>
    </source>
</evidence>
<feature type="region of interest" description="Disordered" evidence="1">
    <location>
        <begin position="198"/>
        <end position="255"/>
    </location>
</feature>
<feature type="compositionally biased region" description="Basic residues" evidence="1">
    <location>
        <begin position="245"/>
        <end position="254"/>
    </location>
</feature>
<dbReference type="EMBL" id="ML769398">
    <property type="protein sequence ID" value="KAE9407040.1"/>
    <property type="molecule type" value="Genomic_DNA"/>
</dbReference>
<protein>
    <submittedName>
        <fullName evidence="2">Uncharacterized protein</fullName>
    </submittedName>
</protein>
<feature type="compositionally biased region" description="Low complexity" evidence="1">
    <location>
        <begin position="198"/>
        <end position="211"/>
    </location>
</feature>
<feature type="region of interest" description="Disordered" evidence="1">
    <location>
        <begin position="371"/>
        <end position="405"/>
    </location>
</feature>
<gene>
    <name evidence="2" type="ORF">BT96DRAFT_174216</name>
</gene>
<sequence>MSSPNNAMDPKTRNWHVLELCKRKLLTGDPTKYIEVSHKFAKWASDPRAYYDEVKPIIIDLLELTLKTLKSILGLEPNAHFNVHNFTENEYVKSWKRLIDVVYNFKDKFPHKDDTRLHARLNSLHLTASNPQDTIDVDATAPIVHASASPQIKACSSTPPIVHSSLSPTSKAPSLSPMTASSATLSVLSPEQITSAISAASPNAPPEQITSPIPPPLASSSSFIPEMVPTEEIHIADSSDSAPTKPRKKKKRRIAPVQDLVALDFAGRAAVSSDSTDVSTQPMDVQRSQETQVTLGDEVMMPMPPPASVAPSAISSASAPATEDVFRAGSERAASASEEILPSVPLASSIEEPTRSASAAPVQHHDIDADGRTQQEAVVPSSSIQGDSMQRAQSASSAMKLSKSPTPNFLDEAHMAGSPLVTLAHLTAFPPPASRSPSATLAEKPNTHAAASSMDMEPGEVTPSAAVISSPEDGQVPNLGMEDAMQVDSGKVEDTVDDDVEMVEGTSTVPAQNDQEIFASSAQLPQARPAPQIRQDLSSKICWIGRTSLNREASWWYWHL</sequence>
<feature type="compositionally biased region" description="Low complexity" evidence="1">
    <location>
        <begin position="388"/>
        <end position="399"/>
    </location>
</feature>
<organism evidence="2 3">
    <name type="scientific">Gymnopus androsaceus JB14</name>
    <dbReference type="NCBI Taxonomy" id="1447944"/>
    <lineage>
        <taxon>Eukaryota</taxon>
        <taxon>Fungi</taxon>
        <taxon>Dikarya</taxon>
        <taxon>Basidiomycota</taxon>
        <taxon>Agaricomycotina</taxon>
        <taxon>Agaricomycetes</taxon>
        <taxon>Agaricomycetidae</taxon>
        <taxon>Agaricales</taxon>
        <taxon>Marasmiineae</taxon>
        <taxon>Omphalotaceae</taxon>
        <taxon>Gymnopus</taxon>
    </lineage>
</organism>
<dbReference type="Proteomes" id="UP000799118">
    <property type="component" value="Unassembled WGS sequence"/>
</dbReference>
<reference evidence="2" key="1">
    <citation type="journal article" date="2019" name="Environ. Microbiol.">
        <title>Fungal ecological strategies reflected in gene transcription - a case study of two litter decomposers.</title>
        <authorList>
            <person name="Barbi F."/>
            <person name="Kohler A."/>
            <person name="Barry K."/>
            <person name="Baskaran P."/>
            <person name="Daum C."/>
            <person name="Fauchery L."/>
            <person name="Ihrmark K."/>
            <person name="Kuo A."/>
            <person name="LaButti K."/>
            <person name="Lipzen A."/>
            <person name="Morin E."/>
            <person name="Grigoriev I.V."/>
            <person name="Henrissat B."/>
            <person name="Lindahl B."/>
            <person name="Martin F."/>
        </authorList>
    </citation>
    <scope>NUCLEOTIDE SEQUENCE</scope>
    <source>
        <strain evidence="2">JB14</strain>
    </source>
</reference>
<evidence type="ECO:0000313" key="3">
    <source>
        <dbReference type="Proteomes" id="UP000799118"/>
    </source>
</evidence>
<accession>A0A6A4IAJ0</accession>
<name>A0A6A4IAJ0_9AGAR</name>
<dbReference type="OrthoDB" id="2966507at2759"/>
<feature type="region of interest" description="Disordered" evidence="1">
    <location>
        <begin position="428"/>
        <end position="480"/>
    </location>
</feature>
<feature type="compositionally biased region" description="Polar residues" evidence="1">
    <location>
        <begin position="272"/>
        <end position="289"/>
    </location>
</feature>
<feature type="region of interest" description="Disordered" evidence="1">
    <location>
        <begin position="269"/>
        <end position="289"/>
    </location>
</feature>
<feature type="region of interest" description="Disordered" evidence="1">
    <location>
        <begin position="321"/>
        <end position="340"/>
    </location>
</feature>
<evidence type="ECO:0000256" key="1">
    <source>
        <dbReference type="SAM" id="MobiDB-lite"/>
    </source>
</evidence>
<feature type="region of interest" description="Disordered" evidence="1">
    <location>
        <begin position="157"/>
        <end position="177"/>
    </location>
</feature>